<dbReference type="Proteomes" id="UP000244168">
    <property type="component" value="Unassembled WGS sequence"/>
</dbReference>
<dbReference type="Gene3D" id="3.40.50.880">
    <property type="match status" value="1"/>
</dbReference>
<evidence type="ECO:0000313" key="2">
    <source>
        <dbReference type="EMBL" id="PTR01074.1"/>
    </source>
</evidence>
<sequence>MKKLFKVLTVSAIACAPLMRAQAQTVTLDYFFNHEVHKGADGKEERFHYMWEEKDLNGYSNWGDAFTKAGAKINSLDAAPTATNLKGTDVYIIVDPDTKKESPNPNYITPKDADAIAEYVKNGGVLVMMANDSANVELPHFNTLAAKFGMHFTDELHNHVVSKDIEHGTMMVDGNPLFKTAKKIYMKDVCSIALTGDAKPLLKNEGVVIIATAKYGKGTVFAVGDPWLYNEYTNGHLPADGHYDNDKAINDVTAWLLAHARK</sequence>
<evidence type="ECO:0000313" key="3">
    <source>
        <dbReference type="Proteomes" id="UP000244168"/>
    </source>
</evidence>
<keyword evidence="3" id="KW-1185">Reference proteome</keyword>
<comment type="caution">
    <text evidence="2">The sequence shown here is derived from an EMBL/GenBank/DDBJ whole genome shotgun (WGS) entry which is preliminary data.</text>
</comment>
<feature type="chain" id="PRO_5015744129" description="Unsaturated rhamnogalacturonyl hydrolase" evidence="1">
    <location>
        <begin position="24"/>
        <end position="262"/>
    </location>
</feature>
<reference evidence="2 3" key="1">
    <citation type="submission" date="2018-04" db="EMBL/GenBank/DDBJ databases">
        <title>Genomic Encyclopedia of Archaeal and Bacterial Type Strains, Phase II (KMG-II): from individual species to whole genera.</title>
        <authorList>
            <person name="Goeker M."/>
        </authorList>
    </citation>
    <scope>NUCLEOTIDE SEQUENCE [LARGE SCALE GENOMIC DNA]</scope>
    <source>
        <strain evidence="2 3">DSM 26809</strain>
    </source>
</reference>
<protein>
    <recommendedName>
        <fullName evidence="4">Unsaturated rhamnogalacturonyl hydrolase</fullName>
    </recommendedName>
</protein>
<dbReference type="EMBL" id="QAOQ01000001">
    <property type="protein sequence ID" value="PTR01074.1"/>
    <property type="molecule type" value="Genomic_DNA"/>
</dbReference>
<dbReference type="InterPro" id="IPR029062">
    <property type="entry name" value="Class_I_gatase-like"/>
</dbReference>
<evidence type="ECO:0008006" key="4">
    <source>
        <dbReference type="Google" id="ProtNLM"/>
    </source>
</evidence>
<feature type="signal peptide" evidence="1">
    <location>
        <begin position="1"/>
        <end position="23"/>
    </location>
</feature>
<evidence type="ECO:0000256" key="1">
    <source>
        <dbReference type="SAM" id="SignalP"/>
    </source>
</evidence>
<name>A0A2T5JFA7_9SPHI</name>
<dbReference type="SUPFAM" id="SSF52317">
    <property type="entry name" value="Class I glutamine amidotransferase-like"/>
    <property type="match status" value="1"/>
</dbReference>
<gene>
    <name evidence="2" type="ORF">C8P68_101305</name>
</gene>
<proteinExistence type="predicted"/>
<dbReference type="AlphaFoldDB" id="A0A2T5JFA7"/>
<organism evidence="2 3">
    <name type="scientific">Mucilaginibacter yixingensis</name>
    <dbReference type="NCBI Taxonomy" id="1295612"/>
    <lineage>
        <taxon>Bacteria</taxon>
        <taxon>Pseudomonadati</taxon>
        <taxon>Bacteroidota</taxon>
        <taxon>Sphingobacteriia</taxon>
        <taxon>Sphingobacteriales</taxon>
        <taxon>Sphingobacteriaceae</taxon>
        <taxon>Mucilaginibacter</taxon>
    </lineage>
</organism>
<dbReference type="RefSeq" id="WP_245916957.1">
    <property type="nucleotide sequence ID" value="NZ_CP160205.1"/>
</dbReference>
<accession>A0A2T5JFA7</accession>
<keyword evidence="1" id="KW-0732">Signal</keyword>